<feature type="domain" description="PNPLA" evidence="3">
    <location>
        <begin position="18"/>
        <end position="196"/>
    </location>
</feature>
<keyword evidence="2" id="KW-0442">Lipid degradation</keyword>
<dbReference type="CDD" id="cd07199">
    <property type="entry name" value="Pat17_PNPLA8_PNPLA9_like"/>
    <property type="match status" value="1"/>
</dbReference>
<proteinExistence type="predicted"/>
<dbReference type="OrthoDB" id="9807112at2"/>
<accession>A0A432LW59</accession>
<dbReference type="Proteomes" id="UP000267077">
    <property type="component" value="Unassembled WGS sequence"/>
</dbReference>
<dbReference type="PANTHER" id="PTHR24138:SF10">
    <property type="entry name" value="PHOSPHOLIPASE A2"/>
    <property type="match status" value="1"/>
</dbReference>
<dbReference type="PROSITE" id="PS51635">
    <property type="entry name" value="PNPLA"/>
    <property type="match status" value="1"/>
</dbReference>
<evidence type="ECO:0000259" key="3">
    <source>
        <dbReference type="PROSITE" id="PS51635"/>
    </source>
</evidence>
<dbReference type="PANTHER" id="PTHR24138">
    <property type="entry name" value="INTRACELLLAR PHOSPHOLIPASE A FAMILY"/>
    <property type="match status" value="1"/>
</dbReference>
<keyword evidence="1 2" id="KW-0443">Lipid metabolism</keyword>
<evidence type="ECO:0000313" key="4">
    <source>
        <dbReference type="EMBL" id="RUL65799.1"/>
    </source>
</evidence>
<dbReference type="InterPro" id="IPR016035">
    <property type="entry name" value="Acyl_Trfase/lysoPLipase"/>
</dbReference>
<reference evidence="4 5" key="1">
    <citation type="submission" date="2018-12" db="EMBL/GenBank/DDBJ databases">
        <title>Dyella dinghuensis sp. nov. DHOA06 and Dyella choica sp. nov. 4M-K27, isolated from forest soil.</title>
        <authorList>
            <person name="Qiu L.-H."/>
            <person name="Gao Z.-H."/>
        </authorList>
    </citation>
    <scope>NUCLEOTIDE SEQUENCE [LARGE SCALE GENOMIC DNA]</scope>
    <source>
        <strain evidence="4 5">DHOA06</strain>
    </source>
</reference>
<dbReference type="GO" id="GO:0016787">
    <property type="term" value="F:hydrolase activity"/>
    <property type="evidence" value="ECO:0007669"/>
    <property type="project" value="UniProtKB-UniRule"/>
</dbReference>
<dbReference type="Pfam" id="PF01734">
    <property type="entry name" value="Patatin"/>
    <property type="match status" value="1"/>
</dbReference>
<feature type="active site" description="Nucleophile" evidence="2">
    <location>
        <position position="56"/>
    </location>
</feature>
<dbReference type="GO" id="GO:0016042">
    <property type="term" value="P:lipid catabolic process"/>
    <property type="evidence" value="ECO:0007669"/>
    <property type="project" value="UniProtKB-UniRule"/>
</dbReference>
<evidence type="ECO:0000313" key="5">
    <source>
        <dbReference type="Proteomes" id="UP000267077"/>
    </source>
</evidence>
<dbReference type="Gene3D" id="3.40.1090.10">
    <property type="entry name" value="Cytosolic phospholipase A2 catalytic domain"/>
    <property type="match status" value="1"/>
</dbReference>
<feature type="short sequence motif" description="DGA/G" evidence="2">
    <location>
        <begin position="183"/>
        <end position="185"/>
    </location>
</feature>
<name>A0A432LW59_9GAMM</name>
<evidence type="ECO:0000256" key="1">
    <source>
        <dbReference type="ARBA" id="ARBA00023098"/>
    </source>
</evidence>
<dbReference type="InterPro" id="IPR002641">
    <property type="entry name" value="PNPLA_dom"/>
</dbReference>
<organism evidence="4 5">
    <name type="scientific">Dyella dinghuensis</name>
    <dbReference type="NCBI Taxonomy" id="1920169"/>
    <lineage>
        <taxon>Bacteria</taxon>
        <taxon>Pseudomonadati</taxon>
        <taxon>Pseudomonadota</taxon>
        <taxon>Gammaproteobacteria</taxon>
        <taxon>Lysobacterales</taxon>
        <taxon>Rhodanobacteraceae</taxon>
        <taxon>Dyella</taxon>
    </lineage>
</organism>
<dbReference type="EMBL" id="RYZR01000003">
    <property type="protein sequence ID" value="RUL65799.1"/>
    <property type="molecule type" value="Genomic_DNA"/>
</dbReference>
<protein>
    <submittedName>
        <fullName evidence="4">Patatin</fullName>
    </submittedName>
</protein>
<gene>
    <name evidence="4" type="ORF">EKH79_03550</name>
</gene>
<dbReference type="RefSeq" id="WP_126672431.1">
    <property type="nucleotide sequence ID" value="NZ_RYZR01000003.1"/>
</dbReference>
<dbReference type="NCBIfam" id="NF041079">
    <property type="entry name" value="CBASS_lipase"/>
    <property type="match status" value="1"/>
</dbReference>
<feature type="short sequence motif" description="GXSXG" evidence="2">
    <location>
        <begin position="54"/>
        <end position="58"/>
    </location>
</feature>
<feature type="active site" description="Proton acceptor" evidence="2">
    <location>
        <position position="183"/>
    </location>
</feature>
<sequence length="330" mass="36543">MTLDNDVNRVDDSDFHILALSGGGYRGLYTAHVLERLEEETGRPIGQCFDLIAGTSIGGIIALAIAFEVPMRRVVETFKEDGQTIFPPKSKLAGLFASRFRTEPLKNVIAGLIDHQALLSDARHALLIPTLNLTTGKQQILKTRHHPDWVRDHKYAAIDVALATAAAPIYFPVAEIDNQLFADGGLFANAPDLVALHEASKFFGKPDNRVRMLSIGTLSSRYSMPHGRRRDMGVAHWLKPSGFPLLRTILSAQQQFSNQLVQHRLGDQYLRIDNTPMDDVMRNLNLDNASYAARDALLGWAAKDVSDVMGTAPIKQFLAHTPGQWIIKES</sequence>
<comment type="caution">
    <text evidence="4">The sequence shown here is derived from an EMBL/GenBank/DDBJ whole genome shotgun (WGS) entry which is preliminary data.</text>
</comment>
<evidence type="ECO:0000256" key="2">
    <source>
        <dbReference type="PROSITE-ProRule" id="PRU01161"/>
    </source>
</evidence>
<feature type="short sequence motif" description="GXGXXG" evidence="2">
    <location>
        <begin position="22"/>
        <end position="27"/>
    </location>
</feature>
<dbReference type="AlphaFoldDB" id="A0A432LW59"/>
<dbReference type="SUPFAM" id="SSF52151">
    <property type="entry name" value="FabD/lysophospholipase-like"/>
    <property type="match status" value="1"/>
</dbReference>
<keyword evidence="2" id="KW-0378">Hydrolase</keyword>
<keyword evidence="5" id="KW-1185">Reference proteome</keyword>
<dbReference type="InterPro" id="IPR047156">
    <property type="entry name" value="Teg/CotR/CapV-like"/>
</dbReference>